<dbReference type="AlphaFoldDB" id="J0GZ02"/>
<gene>
    <name evidence="1" type="ORF">Rleg9DRAFT_1735</name>
</gene>
<dbReference type="EMBL" id="JH719381">
    <property type="protein sequence ID" value="EJB02920.1"/>
    <property type="molecule type" value="Genomic_DNA"/>
</dbReference>
<proteinExistence type="predicted"/>
<dbReference type="RefSeq" id="WP_003586834.1">
    <property type="nucleotide sequence ID" value="NZ_JH719381.1"/>
</dbReference>
<protein>
    <submittedName>
        <fullName evidence="1">Uncharacterized protein</fullName>
    </submittedName>
</protein>
<evidence type="ECO:0000313" key="2">
    <source>
        <dbReference type="Proteomes" id="UP000005092"/>
    </source>
</evidence>
<dbReference type="Proteomes" id="UP000005092">
    <property type="component" value="Unassembled WGS sequence"/>
</dbReference>
<sequence>MNQFDAYAHPIRGGGYRAMLRFARDAEAKPLLNKGGDPEWFKDELTATTAALRHVLAYFNGHLVSSGEIGGSSIFVARREKAERLFRKGGKVIEVRRVGSGADRD</sequence>
<evidence type="ECO:0000313" key="1">
    <source>
        <dbReference type="EMBL" id="EJB02920.1"/>
    </source>
</evidence>
<dbReference type="HOGENOM" id="CLU_2234379_0_0_5"/>
<name>J0GZ02_RHILT</name>
<dbReference type="OrthoDB" id="8372454at2"/>
<accession>J0GZ02</accession>
<organism evidence="1 2">
    <name type="scientific">Rhizobium leguminosarum bv. trifolii WSM597</name>
    <dbReference type="NCBI Taxonomy" id="754764"/>
    <lineage>
        <taxon>Bacteria</taxon>
        <taxon>Pseudomonadati</taxon>
        <taxon>Pseudomonadota</taxon>
        <taxon>Alphaproteobacteria</taxon>
        <taxon>Hyphomicrobiales</taxon>
        <taxon>Rhizobiaceae</taxon>
        <taxon>Rhizobium/Agrobacterium group</taxon>
        <taxon>Rhizobium</taxon>
    </lineage>
</organism>
<reference evidence="1 2" key="1">
    <citation type="submission" date="2012-02" db="EMBL/GenBank/DDBJ databases">
        <title>Improved High-Quality Draft Sequence of Rhizobium leguminosarum bv. trifolii WSM597.</title>
        <authorList>
            <consortium name="US DOE Joint Genome Institute"/>
            <person name="Lucas S."/>
            <person name="Han J."/>
            <person name="Lapidus A."/>
            <person name="Cheng J.-F."/>
            <person name="Goodwin L."/>
            <person name="Pitluck S."/>
            <person name="Peters L."/>
            <person name="Ovchinnikova G."/>
            <person name="Held B."/>
            <person name="Detter J.C."/>
            <person name="Han C."/>
            <person name="Tapia R."/>
            <person name="Land M."/>
            <person name="Hauser L."/>
            <person name="Kyrpides N."/>
            <person name="Ivanova N."/>
            <person name="Pagani I."/>
            <person name="Brau L."/>
            <person name="Yates R."/>
            <person name="O'Hara G."/>
            <person name="Rui T."/>
            <person name="Howieson J."/>
            <person name="Reeve W."/>
            <person name="Woyke T."/>
        </authorList>
    </citation>
    <scope>NUCLEOTIDE SEQUENCE [LARGE SCALE GENOMIC DNA]</scope>
    <source>
        <strain evidence="1 2">WSM597</strain>
    </source>
</reference>